<reference evidence="2" key="2">
    <citation type="journal article" date="2023" name="BMC Genomics">
        <title>Pest status, molecular evolution, and epigenetic factors derived from the genome assembly of Frankliniella fusca, a thysanopteran phytovirus vector.</title>
        <authorList>
            <person name="Catto M.A."/>
            <person name="Labadie P.E."/>
            <person name="Jacobson A.L."/>
            <person name="Kennedy G.G."/>
            <person name="Srinivasan R."/>
            <person name="Hunt B.G."/>
        </authorList>
    </citation>
    <scope>NUCLEOTIDE SEQUENCE</scope>
    <source>
        <strain evidence="2">PL_HMW_Pooled</strain>
    </source>
</reference>
<reference evidence="2" key="1">
    <citation type="submission" date="2021-07" db="EMBL/GenBank/DDBJ databases">
        <authorList>
            <person name="Catto M.A."/>
            <person name="Jacobson A."/>
            <person name="Kennedy G."/>
            <person name="Labadie P."/>
            <person name="Hunt B.G."/>
            <person name="Srinivasan R."/>
        </authorList>
    </citation>
    <scope>NUCLEOTIDE SEQUENCE</scope>
    <source>
        <strain evidence="2">PL_HMW_Pooled</strain>
        <tissue evidence="2">Head</tissue>
    </source>
</reference>
<evidence type="ECO:0000313" key="2">
    <source>
        <dbReference type="EMBL" id="KAK3917509.1"/>
    </source>
</evidence>
<feature type="non-terminal residue" evidence="2">
    <location>
        <position position="1"/>
    </location>
</feature>
<dbReference type="AlphaFoldDB" id="A0AAE1LG56"/>
<proteinExistence type="predicted"/>
<accession>A0AAE1LG56</accession>
<feature type="compositionally biased region" description="Polar residues" evidence="1">
    <location>
        <begin position="87"/>
        <end position="97"/>
    </location>
</feature>
<dbReference type="Proteomes" id="UP001219518">
    <property type="component" value="Unassembled WGS sequence"/>
</dbReference>
<name>A0AAE1LG56_9NEOP</name>
<sequence length="149" mass="15980">AERRLVLTLSAAGVAVVLLRGREQTAAAAVEGLLREGGGGNAVLVDTACPAAPRLLLLASKLRLFDLANFWLLLENGRLDLFASQGPSSVSLNSTGTADGADDFPDVDQVKTGRYSARRREEALLPDEEVLLEVWPPSRRASDRPWISS</sequence>
<protein>
    <submittedName>
        <fullName evidence="2">UvrABC system protein C</fullName>
    </submittedName>
</protein>
<feature type="non-terminal residue" evidence="2">
    <location>
        <position position="149"/>
    </location>
</feature>
<comment type="caution">
    <text evidence="2">The sequence shown here is derived from an EMBL/GenBank/DDBJ whole genome shotgun (WGS) entry which is preliminary data.</text>
</comment>
<evidence type="ECO:0000256" key="1">
    <source>
        <dbReference type="SAM" id="MobiDB-lite"/>
    </source>
</evidence>
<organism evidence="2 3">
    <name type="scientific">Frankliniella fusca</name>
    <dbReference type="NCBI Taxonomy" id="407009"/>
    <lineage>
        <taxon>Eukaryota</taxon>
        <taxon>Metazoa</taxon>
        <taxon>Ecdysozoa</taxon>
        <taxon>Arthropoda</taxon>
        <taxon>Hexapoda</taxon>
        <taxon>Insecta</taxon>
        <taxon>Pterygota</taxon>
        <taxon>Neoptera</taxon>
        <taxon>Paraneoptera</taxon>
        <taxon>Thysanoptera</taxon>
        <taxon>Terebrantia</taxon>
        <taxon>Thripoidea</taxon>
        <taxon>Thripidae</taxon>
        <taxon>Frankliniella</taxon>
    </lineage>
</organism>
<feature type="region of interest" description="Disordered" evidence="1">
    <location>
        <begin position="87"/>
        <end position="109"/>
    </location>
</feature>
<dbReference type="EMBL" id="JAHWGI010000734">
    <property type="protein sequence ID" value="KAK3917509.1"/>
    <property type="molecule type" value="Genomic_DNA"/>
</dbReference>
<keyword evidence="3" id="KW-1185">Reference proteome</keyword>
<gene>
    <name evidence="2" type="ORF">KUF71_026190</name>
</gene>
<evidence type="ECO:0000313" key="3">
    <source>
        <dbReference type="Proteomes" id="UP001219518"/>
    </source>
</evidence>